<gene>
    <name evidence="2" type="ORF">J0H12_03240</name>
</gene>
<evidence type="ECO:0000313" key="3">
    <source>
        <dbReference type="Proteomes" id="UP000664414"/>
    </source>
</evidence>
<protein>
    <submittedName>
        <fullName evidence="2">Phasin family protein</fullName>
    </submittedName>
</protein>
<dbReference type="AlphaFoldDB" id="A0A8J7TUM6"/>
<name>A0A8J7TUM6_9PROT</name>
<dbReference type="Proteomes" id="UP000664414">
    <property type="component" value="Unassembled WGS sequence"/>
</dbReference>
<evidence type="ECO:0000313" key="2">
    <source>
        <dbReference type="EMBL" id="MBN9412926.1"/>
    </source>
</evidence>
<sequence>MTDQANSDKKTQNNPFEFFKDMKMPSIDYEALLAIQRKNLEAFAGSQKSTMEAIKTIAGLHQEYTKNAVEQANQTLKQAMSAKTLEEQMKVHGDAVKAGFQDWMKHTQHVGKHLTEASKNFHEDMSASVKQHMKNAQDFYEKAKKTH</sequence>
<accession>A0A8J7TUM6</accession>
<evidence type="ECO:0000259" key="1">
    <source>
        <dbReference type="Pfam" id="PF09361"/>
    </source>
</evidence>
<dbReference type="InterPro" id="IPR018968">
    <property type="entry name" value="Phasin"/>
</dbReference>
<reference evidence="2" key="1">
    <citation type="submission" date="2021-02" db="EMBL/GenBank/DDBJ databases">
        <title>Thiocyanate and organic carbon inputs drive convergent selection for specific autotrophic Afipia and Thiobacillus strains within complex microbiomes.</title>
        <authorList>
            <person name="Huddy R.J."/>
            <person name="Sachdeva R."/>
            <person name="Kadzinga F."/>
            <person name="Kantor R.S."/>
            <person name="Harrison S.T.L."/>
            <person name="Banfield J.F."/>
        </authorList>
    </citation>
    <scope>NUCLEOTIDE SEQUENCE</scope>
    <source>
        <strain evidence="2">SCN18_10_11_15_R4_P_38_20</strain>
    </source>
</reference>
<proteinExistence type="predicted"/>
<feature type="domain" description="Phasin" evidence="1">
    <location>
        <begin position="31"/>
        <end position="123"/>
    </location>
</feature>
<dbReference type="EMBL" id="JAFKGL010000014">
    <property type="protein sequence ID" value="MBN9412926.1"/>
    <property type="molecule type" value="Genomic_DNA"/>
</dbReference>
<dbReference type="Pfam" id="PF09361">
    <property type="entry name" value="Phasin_2"/>
    <property type="match status" value="1"/>
</dbReference>
<organism evidence="2 3">
    <name type="scientific">Candidatus Paracaedimonas acanthamoebae</name>
    <dbReference type="NCBI Taxonomy" id="244581"/>
    <lineage>
        <taxon>Bacteria</taxon>
        <taxon>Pseudomonadati</taxon>
        <taxon>Pseudomonadota</taxon>
        <taxon>Alphaproteobacteria</taxon>
        <taxon>Holosporales</taxon>
        <taxon>Caedimonadaceae</taxon>
        <taxon>Candidatus Paracaedimonas</taxon>
    </lineage>
</organism>
<comment type="caution">
    <text evidence="2">The sequence shown here is derived from an EMBL/GenBank/DDBJ whole genome shotgun (WGS) entry which is preliminary data.</text>
</comment>